<comment type="subcellular location">
    <subcellularLocation>
        <location evidence="1">Secreted</location>
    </subcellularLocation>
</comment>
<dbReference type="EnsemblProtists" id="EKX40474">
    <property type="protein sequence ID" value="EKX40474"/>
    <property type="gene ID" value="GUITHDRAFT_164680"/>
</dbReference>
<keyword evidence="11" id="KW-1185">Reference proteome</keyword>
<evidence type="ECO:0000256" key="8">
    <source>
        <dbReference type="SAM" id="Phobius"/>
    </source>
</evidence>
<dbReference type="GeneID" id="19047039"/>
<evidence type="ECO:0000256" key="7">
    <source>
        <dbReference type="SAM" id="MobiDB-lite"/>
    </source>
</evidence>
<feature type="transmembrane region" description="Helical" evidence="8">
    <location>
        <begin position="21"/>
        <end position="42"/>
    </location>
</feature>
<gene>
    <name evidence="9" type="ORF">GUITHDRAFT_164680</name>
</gene>
<evidence type="ECO:0000256" key="4">
    <source>
        <dbReference type="ARBA" id="ARBA00022729"/>
    </source>
</evidence>
<comment type="similarity">
    <text evidence="2">Belongs to the GILT family.</text>
</comment>
<dbReference type="eggNOG" id="KOG3160">
    <property type="taxonomic scope" value="Eukaryota"/>
</dbReference>
<feature type="compositionally biased region" description="Basic and acidic residues" evidence="7">
    <location>
        <begin position="412"/>
        <end position="421"/>
    </location>
</feature>
<keyword evidence="4" id="KW-0732">Signal</keyword>
<dbReference type="GO" id="GO:0016671">
    <property type="term" value="F:oxidoreductase activity, acting on a sulfur group of donors, disulfide as acceptor"/>
    <property type="evidence" value="ECO:0007669"/>
    <property type="project" value="InterPro"/>
</dbReference>
<evidence type="ECO:0000256" key="3">
    <source>
        <dbReference type="ARBA" id="ARBA00022525"/>
    </source>
</evidence>
<evidence type="ECO:0000313" key="10">
    <source>
        <dbReference type="EnsemblProtists" id="EKX40474"/>
    </source>
</evidence>
<feature type="coiled-coil region" evidence="6">
    <location>
        <begin position="116"/>
        <end position="143"/>
    </location>
</feature>
<dbReference type="EMBL" id="JH993031">
    <property type="protein sequence ID" value="EKX40474.1"/>
    <property type="molecule type" value="Genomic_DNA"/>
</dbReference>
<feature type="region of interest" description="Disordered" evidence="7">
    <location>
        <begin position="401"/>
        <end position="437"/>
    </location>
</feature>
<reference evidence="11" key="2">
    <citation type="submission" date="2012-11" db="EMBL/GenBank/DDBJ databases">
        <authorList>
            <person name="Kuo A."/>
            <person name="Curtis B.A."/>
            <person name="Tanifuji G."/>
            <person name="Burki F."/>
            <person name="Gruber A."/>
            <person name="Irimia M."/>
            <person name="Maruyama S."/>
            <person name="Arias M.C."/>
            <person name="Ball S.G."/>
            <person name="Gile G.H."/>
            <person name="Hirakawa Y."/>
            <person name="Hopkins J.F."/>
            <person name="Rensing S.A."/>
            <person name="Schmutz J."/>
            <person name="Symeonidi A."/>
            <person name="Elias M."/>
            <person name="Eveleigh R.J."/>
            <person name="Herman E.K."/>
            <person name="Klute M.J."/>
            <person name="Nakayama T."/>
            <person name="Obornik M."/>
            <person name="Reyes-Prieto A."/>
            <person name="Armbrust E.V."/>
            <person name="Aves S.J."/>
            <person name="Beiko R.G."/>
            <person name="Coutinho P."/>
            <person name="Dacks J.B."/>
            <person name="Durnford D.G."/>
            <person name="Fast N.M."/>
            <person name="Green B.R."/>
            <person name="Grisdale C."/>
            <person name="Hempe F."/>
            <person name="Henrissat B."/>
            <person name="Hoppner M.P."/>
            <person name="Ishida K.-I."/>
            <person name="Kim E."/>
            <person name="Koreny L."/>
            <person name="Kroth P.G."/>
            <person name="Liu Y."/>
            <person name="Malik S.-B."/>
            <person name="Maier U.G."/>
            <person name="McRose D."/>
            <person name="Mock T."/>
            <person name="Neilson J.A."/>
            <person name="Onodera N.T."/>
            <person name="Poole A.M."/>
            <person name="Pritham E.J."/>
            <person name="Richards T.A."/>
            <person name="Rocap G."/>
            <person name="Roy S.W."/>
            <person name="Sarai C."/>
            <person name="Schaack S."/>
            <person name="Shirato S."/>
            <person name="Slamovits C.H."/>
            <person name="Spencer D.F."/>
            <person name="Suzuki S."/>
            <person name="Worden A.Z."/>
            <person name="Zauner S."/>
            <person name="Barry K."/>
            <person name="Bell C."/>
            <person name="Bharti A.K."/>
            <person name="Crow J.A."/>
            <person name="Grimwood J."/>
            <person name="Kramer R."/>
            <person name="Lindquist E."/>
            <person name="Lucas S."/>
            <person name="Salamov A."/>
            <person name="McFadden G.I."/>
            <person name="Lane C.E."/>
            <person name="Keeling P.J."/>
            <person name="Gray M.W."/>
            <person name="Grigoriev I.V."/>
            <person name="Archibald J.M."/>
        </authorList>
    </citation>
    <scope>NUCLEOTIDE SEQUENCE</scope>
    <source>
        <strain evidence="11">CCMP2712</strain>
    </source>
</reference>
<keyword evidence="3" id="KW-0964">Secreted</keyword>
<proteinExistence type="inferred from homology"/>
<reference evidence="9 11" key="1">
    <citation type="journal article" date="2012" name="Nature">
        <title>Algal genomes reveal evolutionary mosaicism and the fate of nucleomorphs.</title>
        <authorList>
            <consortium name="DOE Joint Genome Institute"/>
            <person name="Curtis B.A."/>
            <person name="Tanifuji G."/>
            <person name="Burki F."/>
            <person name="Gruber A."/>
            <person name="Irimia M."/>
            <person name="Maruyama S."/>
            <person name="Arias M.C."/>
            <person name="Ball S.G."/>
            <person name="Gile G.H."/>
            <person name="Hirakawa Y."/>
            <person name="Hopkins J.F."/>
            <person name="Kuo A."/>
            <person name="Rensing S.A."/>
            <person name="Schmutz J."/>
            <person name="Symeonidi A."/>
            <person name="Elias M."/>
            <person name="Eveleigh R.J."/>
            <person name="Herman E.K."/>
            <person name="Klute M.J."/>
            <person name="Nakayama T."/>
            <person name="Obornik M."/>
            <person name="Reyes-Prieto A."/>
            <person name="Armbrust E.V."/>
            <person name="Aves S.J."/>
            <person name="Beiko R.G."/>
            <person name="Coutinho P."/>
            <person name="Dacks J.B."/>
            <person name="Durnford D.G."/>
            <person name="Fast N.M."/>
            <person name="Green B.R."/>
            <person name="Grisdale C.J."/>
            <person name="Hempel F."/>
            <person name="Henrissat B."/>
            <person name="Hoppner M.P."/>
            <person name="Ishida K."/>
            <person name="Kim E."/>
            <person name="Koreny L."/>
            <person name="Kroth P.G."/>
            <person name="Liu Y."/>
            <person name="Malik S.B."/>
            <person name="Maier U.G."/>
            <person name="McRose D."/>
            <person name="Mock T."/>
            <person name="Neilson J.A."/>
            <person name="Onodera N.T."/>
            <person name="Poole A.M."/>
            <person name="Pritham E.J."/>
            <person name="Richards T.A."/>
            <person name="Rocap G."/>
            <person name="Roy S.W."/>
            <person name="Sarai C."/>
            <person name="Schaack S."/>
            <person name="Shirato S."/>
            <person name="Slamovits C.H."/>
            <person name="Spencer D.F."/>
            <person name="Suzuki S."/>
            <person name="Worden A.Z."/>
            <person name="Zauner S."/>
            <person name="Barry K."/>
            <person name="Bell C."/>
            <person name="Bharti A.K."/>
            <person name="Crow J.A."/>
            <person name="Grimwood J."/>
            <person name="Kramer R."/>
            <person name="Lindquist E."/>
            <person name="Lucas S."/>
            <person name="Salamov A."/>
            <person name="McFadden G.I."/>
            <person name="Lane C.E."/>
            <person name="Keeling P.J."/>
            <person name="Gray M.W."/>
            <person name="Grigoriev I.V."/>
            <person name="Archibald J.M."/>
        </authorList>
    </citation>
    <scope>NUCLEOTIDE SEQUENCE</scope>
    <source>
        <strain evidence="9 11">CCMP2712</strain>
    </source>
</reference>
<sequence length="654" mass="72853">MEQNEGLMIGGARKRRVKRVIMSRGGLVIASLCAVAAVAIILSKSGDLRVNQRSSPPVLESVDPYVLEKRLIAGKAETPLRQKAERYLKQARESFSKRNPEIQKLIAKAESIDSRLASQSAAEARIQKQLDQAKRQIRGLANTKREKSGLHMTIGWPQRGGAMPTTYGKFGLDQADSNKAIDSSNEMYVNNDDDERRNSARDVAGTYIRENSDVGSSDADDYNDDSQYDDQDQSDYNSPAVTIGVVDGRSGKEVFYPEEPSSWILPFTWFMRGSDDKPAASSTPAADQQIVKTPEVERIDRLLKIRRKEKALEEEKENLMDRLYDDATNGRLSTQDGSQAAEAFSAGFLQVRLVKLQGAREMTRKSVKAQGEFAEQLQRQSEIVDELEKVVRELEAAQQKKDFEATAASAAGKKEEKSEEKEEKEDDEERDKKEQKPKKIQIDFYMEAGCPGCKAFTTSVLTDVLNAVGDYVNLRAIPYGNAQLNNSVIKCQHGEDECVGNKIELCMMDKYGKNNDWQAWFPAFKCIEKSDETPLNASRTCLADSGMDVNAIIQCATGNEGDLLHMQAAKQTIDLDPPHTFTPWIVLDGAPVKDKVMDLLSLVCEKLAPETKSKIPQCNPKFKATAGSTSLSSRPRRKIKFCYPNDPLSRLLAH</sequence>
<dbReference type="PANTHER" id="PTHR13234:SF8">
    <property type="entry name" value="GAMMA-INTERFERON-INDUCIBLE LYSOSOMAL THIOL REDUCTASE"/>
    <property type="match status" value="1"/>
</dbReference>
<dbReference type="Proteomes" id="UP000011087">
    <property type="component" value="Unassembled WGS sequence"/>
</dbReference>
<evidence type="ECO:0008006" key="12">
    <source>
        <dbReference type="Google" id="ProtNLM"/>
    </source>
</evidence>
<dbReference type="GO" id="GO:0005576">
    <property type="term" value="C:extracellular region"/>
    <property type="evidence" value="ECO:0007669"/>
    <property type="project" value="UniProtKB-SubCell"/>
</dbReference>
<evidence type="ECO:0000256" key="1">
    <source>
        <dbReference type="ARBA" id="ARBA00004613"/>
    </source>
</evidence>
<reference evidence="10" key="3">
    <citation type="submission" date="2015-06" db="UniProtKB">
        <authorList>
            <consortium name="EnsemblProtists"/>
        </authorList>
    </citation>
    <scope>IDENTIFICATION</scope>
</reference>
<dbReference type="InterPro" id="IPR004911">
    <property type="entry name" value="Interferon-induced_GILT"/>
</dbReference>
<keyword evidence="8" id="KW-0812">Transmembrane</keyword>
<evidence type="ECO:0000256" key="6">
    <source>
        <dbReference type="SAM" id="Coils"/>
    </source>
</evidence>
<keyword evidence="8" id="KW-1133">Transmembrane helix</keyword>
<keyword evidence="6" id="KW-0175">Coiled coil</keyword>
<evidence type="ECO:0000313" key="9">
    <source>
        <dbReference type="EMBL" id="EKX40474.1"/>
    </source>
</evidence>
<dbReference type="PaxDb" id="55529-EKX40474"/>
<evidence type="ECO:0000256" key="2">
    <source>
        <dbReference type="ARBA" id="ARBA00005679"/>
    </source>
</evidence>
<feature type="region of interest" description="Disordered" evidence="7">
    <location>
        <begin position="206"/>
        <end position="238"/>
    </location>
</feature>
<accession>L1IX65</accession>
<dbReference type="PANTHER" id="PTHR13234">
    <property type="entry name" value="GAMMA-INTERFERON INDUCIBLE LYSOSOMAL THIOL REDUCTASE GILT"/>
    <property type="match status" value="1"/>
</dbReference>
<dbReference type="Pfam" id="PF03227">
    <property type="entry name" value="GILT"/>
    <property type="match status" value="1"/>
</dbReference>
<dbReference type="STRING" id="905079.L1IX65"/>
<name>L1IX65_GUITC</name>
<dbReference type="AlphaFoldDB" id="L1IX65"/>
<dbReference type="KEGG" id="gtt:GUITHDRAFT_164680"/>
<keyword evidence="8" id="KW-0472">Membrane</keyword>
<keyword evidence="5" id="KW-0325">Glycoprotein</keyword>
<dbReference type="OrthoDB" id="958254at2759"/>
<dbReference type="HOGENOM" id="CLU_419486_0_0_1"/>
<feature type="compositionally biased region" description="Acidic residues" evidence="7">
    <location>
        <begin position="218"/>
        <end position="233"/>
    </location>
</feature>
<evidence type="ECO:0000313" key="11">
    <source>
        <dbReference type="Proteomes" id="UP000011087"/>
    </source>
</evidence>
<dbReference type="RefSeq" id="XP_005827454.1">
    <property type="nucleotide sequence ID" value="XM_005827397.1"/>
</dbReference>
<protein>
    <recommendedName>
        <fullName evidence="12">Thioredoxin-like fold domain-containing protein</fullName>
    </recommendedName>
</protein>
<dbReference type="Gene3D" id="3.40.30.10">
    <property type="entry name" value="Glutaredoxin"/>
    <property type="match status" value="1"/>
</dbReference>
<organism evidence="9">
    <name type="scientific">Guillardia theta (strain CCMP2712)</name>
    <name type="common">Cryptophyte</name>
    <dbReference type="NCBI Taxonomy" id="905079"/>
    <lineage>
        <taxon>Eukaryota</taxon>
        <taxon>Cryptophyceae</taxon>
        <taxon>Pyrenomonadales</taxon>
        <taxon>Geminigeraceae</taxon>
        <taxon>Guillardia</taxon>
    </lineage>
</organism>
<evidence type="ECO:0000256" key="5">
    <source>
        <dbReference type="ARBA" id="ARBA00023180"/>
    </source>
</evidence>